<dbReference type="GO" id="GO:0005524">
    <property type="term" value="F:ATP binding"/>
    <property type="evidence" value="ECO:0007669"/>
    <property type="project" value="InterPro"/>
</dbReference>
<dbReference type="Pfam" id="PF00485">
    <property type="entry name" value="PRK"/>
    <property type="match status" value="1"/>
</dbReference>
<feature type="domain" description="Phosphoribulokinase/uridine kinase" evidence="1">
    <location>
        <begin position="25"/>
        <end position="194"/>
    </location>
</feature>
<dbReference type="EMBL" id="NVOR01000077">
    <property type="protein sequence ID" value="PED81108.1"/>
    <property type="molecule type" value="Genomic_DNA"/>
</dbReference>
<accession>A0AA91VAJ7</accession>
<dbReference type="GO" id="GO:0004849">
    <property type="term" value="F:uridine kinase activity"/>
    <property type="evidence" value="ECO:0007669"/>
    <property type="project" value="UniProtKB-EC"/>
</dbReference>
<dbReference type="SUPFAM" id="SSF52540">
    <property type="entry name" value="P-loop containing nucleoside triphosphate hydrolases"/>
    <property type="match status" value="1"/>
</dbReference>
<dbReference type="PANTHER" id="PTHR10285">
    <property type="entry name" value="URIDINE KINASE"/>
    <property type="match status" value="1"/>
</dbReference>
<reference evidence="2 3" key="1">
    <citation type="submission" date="2017-09" db="EMBL/GenBank/DDBJ databases">
        <title>Large-scale bioinformatics analysis of Bacillus genomes uncovers conserved roles of natural products in bacterial physiology.</title>
        <authorList>
            <consortium name="Agbiome Team Llc"/>
            <person name="Bleich R.M."/>
            <person name="Grubbs K.J."/>
            <person name="Santa Maria K.C."/>
            <person name="Allen S.E."/>
            <person name="Farag S."/>
            <person name="Shank E.A."/>
            <person name="Bowers A."/>
        </authorList>
    </citation>
    <scope>NUCLEOTIDE SEQUENCE [LARGE SCALE GENOMIC DNA]</scope>
    <source>
        <strain evidence="2 3">AFS092012</strain>
    </source>
</reference>
<protein>
    <submittedName>
        <fullName evidence="2">Uridine kinase</fullName>
        <ecNumber evidence="2">2.7.1.48</ecNumber>
    </submittedName>
</protein>
<sequence>MKRQKLICEIVNHILTFKRDHPLRIGISGITASGKTTFANELAEEMTKHGKKIIRTSIDEFHNPRAIRYLQGKESAKGYYEDAHDYKSFRERLLVPLGPGGSLHYEITSHHLKTDIPVYNPPILASNDMVLVVDGTFLFKKEMEHLFDYKIFVDTDFDIARKRGSKREEETFGSYEKAEEMFLIRYHAACQMYINEHNPKECADIVIINNDIEEPVAVFKNMKNK</sequence>
<organism evidence="2 3">
    <name type="scientific">Bacillus pseudomycoides</name>
    <dbReference type="NCBI Taxonomy" id="64104"/>
    <lineage>
        <taxon>Bacteria</taxon>
        <taxon>Bacillati</taxon>
        <taxon>Bacillota</taxon>
        <taxon>Bacilli</taxon>
        <taxon>Bacillales</taxon>
        <taxon>Bacillaceae</taxon>
        <taxon>Bacillus</taxon>
        <taxon>Bacillus cereus group</taxon>
    </lineage>
</organism>
<dbReference type="RefSeq" id="WP_097898975.1">
    <property type="nucleotide sequence ID" value="NZ_NVOR01000077.1"/>
</dbReference>
<dbReference type="Gene3D" id="3.40.50.300">
    <property type="entry name" value="P-loop containing nucleotide triphosphate hydrolases"/>
    <property type="match status" value="1"/>
</dbReference>
<dbReference type="AlphaFoldDB" id="A0AA91VAJ7"/>
<keyword evidence="2" id="KW-0418">Kinase</keyword>
<dbReference type="InterPro" id="IPR006083">
    <property type="entry name" value="PRK/URK"/>
</dbReference>
<evidence type="ECO:0000313" key="3">
    <source>
        <dbReference type="Proteomes" id="UP000221020"/>
    </source>
</evidence>
<evidence type="ECO:0000259" key="1">
    <source>
        <dbReference type="Pfam" id="PF00485"/>
    </source>
</evidence>
<dbReference type="Proteomes" id="UP000221020">
    <property type="component" value="Unassembled WGS sequence"/>
</dbReference>
<dbReference type="EC" id="2.7.1.48" evidence="2"/>
<gene>
    <name evidence="2" type="ORF">CON65_18970</name>
</gene>
<comment type="caution">
    <text evidence="2">The sequence shown here is derived from an EMBL/GenBank/DDBJ whole genome shotgun (WGS) entry which is preliminary data.</text>
</comment>
<keyword evidence="2" id="KW-0808">Transferase</keyword>
<name>A0AA91VAJ7_9BACI</name>
<proteinExistence type="predicted"/>
<evidence type="ECO:0000313" key="2">
    <source>
        <dbReference type="EMBL" id="PED81108.1"/>
    </source>
</evidence>
<dbReference type="InterPro" id="IPR027417">
    <property type="entry name" value="P-loop_NTPase"/>
</dbReference>